<feature type="compositionally biased region" description="Basic and acidic residues" evidence="1">
    <location>
        <begin position="264"/>
        <end position="282"/>
    </location>
</feature>
<dbReference type="VEuPathDB" id="FungiDB:M747DRAFT_297014"/>
<dbReference type="VEuPathDB" id="FungiDB:ATCC64974_12420"/>
<gene>
    <name evidence="3" type="ORF">ABL_01391</name>
</gene>
<evidence type="ECO:0000313" key="4">
    <source>
        <dbReference type="Proteomes" id="UP000068243"/>
    </source>
</evidence>
<keyword evidence="2" id="KW-0812">Transmembrane</keyword>
<feature type="compositionally biased region" description="Basic and acidic residues" evidence="1">
    <location>
        <begin position="222"/>
        <end position="241"/>
    </location>
</feature>
<dbReference type="Proteomes" id="UP000068243">
    <property type="component" value="Unassembled WGS sequence"/>
</dbReference>
<dbReference type="OrthoDB" id="4477897at2759"/>
<organism evidence="3 4">
    <name type="scientific">Aspergillus niger</name>
    <dbReference type="NCBI Taxonomy" id="5061"/>
    <lineage>
        <taxon>Eukaryota</taxon>
        <taxon>Fungi</taxon>
        <taxon>Dikarya</taxon>
        <taxon>Ascomycota</taxon>
        <taxon>Pezizomycotina</taxon>
        <taxon>Eurotiomycetes</taxon>
        <taxon>Eurotiomycetidae</taxon>
        <taxon>Eurotiales</taxon>
        <taxon>Aspergillaceae</taxon>
        <taxon>Aspergillus</taxon>
        <taxon>Aspergillus subgen. Circumdati</taxon>
    </lineage>
</organism>
<dbReference type="VEuPathDB" id="FungiDB:M747DRAFT_354208"/>
<keyword evidence="2" id="KW-1133">Transmembrane helix</keyword>
<dbReference type="VEuPathDB" id="FungiDB:ASPNIDRAFT2_171043"/>
<keyword evidence="2" id="KW-0472">Membrane</keyword>
<evidence type="ECO:0000256" key="2">
    <source>
        <dbReference type="SAM" id="Phobius"/>
    </source>
</evidence>
<dbReference type="Pfam" id="PF20246">
    <property type="entry name" value="DUF6601"/>
    <property type="match status" value="1"/>
</dbReference>
<dbReference type="AlphaFoldDB" id="A0A100I721"/>
<protein>
    <submittedName>
        <fullName evidence="3">Uncharacterized protein</fullName>
    </submittedName>
</protein>
<dbReference type="VEuPathDB" id="FungiDB:ASPNIDRAFT2_35470"/>
<feature type="transmembrane region" description="Helical" evidence="2">
    <location>
        <begin position="151"/>
        <end position="174"/>
    </location>
</feature>
<comment type="caution">
    <text evidence="3">The sequence shown here is derived from an EMBL/GenBank/DDBJ whole genome shotgun (WGS) entry which is preliminary data.</text>
</comment>
<dbReference type="PANTHER" id="PTHR34414:SF1">
    <property type="entry name" value="SUBTILISIN-LIKE SERINE PROTEASE"/>
    <property type="match status" value="1"/>
</dbReference>
<feature type="compositionally biased region" description="Polar residues" evidence="1">
    <location>
        <begin position="245"/>
        <end position="261"/>
    </location>
</feature>
<proteinExistence type="predicted"/>
<feature type="transmembrane region" description="Helical" evidence="2">
    <location>
        <begin position="186"/>
        <end position="204"/>
    </location>
</feature>
<reference evidence="4" key="1">
    <citation type="journal article" date="2016" name="Genome Announc.">
        <title>Draft genome sequence of Aspergillus niger strain An76.</title>
        <authorList>
            <person name="Gong W."/>
            <person name="Cheng Z."/>
            <person name="Zhang H."/>
            <person name="Liu L."/>
            <person name="Gao P."/>
            <person name="Wang L."/>
        </authorList>
    </citation>
    <scope>NUCLEOTIDE SEQUENCE [LARGE SCALE GENOMIC DNA]</scope>
    <source>
        <strain evidence="4">An76</strain>
    </source>
</reference>
<dbReference type="VEuPathDB" id="FungiDB:ATCC64974_12430"/>
<dbReference type="VEuPathDB" id="FungiDB:An01g13730"/>
<dbReference type="InterPro" id="IPR046536">
    <property type="entry name" value="DUF6601"/>
</dbReference>
<sequence length="527" mass="59212">MKRTVILTESPDEHLVWSPGRVLIKPVPEYLLDHKFWVRNICPNRELYAVACGLLLSYAWLIAGLIDLRIAKNEHILPSDVKCHLPALNDPSVQPQPAINNKRYEFGELRLSRLNYIYRLTPSIFSIRNLQVVLGFMPGSTWYQEFSERHFSWILAVLVYLSVLLSAMQVGLATDTLQGNRRFQKSCTVFALAFIFFTYLLLNFPDEMSSDSSQKRVVESVDDIHDTGSDGHRGKRSKIDKPFTGVSSSVRDTETSPSSLVPENKAHDVLQPKGDQAGDHSEAICSPAPQALSPKPLAPEPVQDPPQQCHNNNDKVLQSTQEDKAEYICFGMLRDVDIKIQPVLGSYSLSVDQSFGIPDTFASLTLSIKPSQSDFLSSEGACIATIEYATHRRISSIKVEEDPIWLGVIPKKKIRQKIRAVTKSFSSGSYSPSSWTYKINILAIGLSTIAKPLADQLTQPQHGRRQLQLRCPVPKPDQIRYYNPQWSYTLGPPPSEQLKPPHTPRIANQKELNGSDEAGANKRRLRR</sequence>
<dbReference type="VEuPathDB" id="FungiDB:An01g13720"/>
<feature type="region of interest" description="Disordered" evidence="1">
    <location>
        <begin position="222"/>
        <end position="313"/>
    </location>
</feature>
<dbReference type="PANTHER" id="PTHR34414">
    <property type="entry name" value="HET DOMAIN-CONTAINING PROTEIN-RELATED"/>
    <property type="match status" value="1"/>
</dbReference>
<evidence type="ECO:0000313" key="3">
    <source>
        <dbReference type="EMBL" id="GAQ35914.1"/>
    </source>
</evidence>
<dbReference type="EMBL" id="BCMY01000002">
    <property type="protein sequence ID" value="GAQ35914.1"/>
    <property type="molecule type" value="Genomic_DNA"/>
</dbReference>
<accession>A0A100I721</accession>
<feature type="transmembrane region" description="Helical" evidence="2">
    <location>
        <begin position="47"/>
        <end position="66"/>
    </location>
</feature>
<evidence type="ECO:0000256" key="1">
    <source>
        <dbReference type="SAM" id="MobiDB-lite"/>
    </source>
</evidence>
<feature type="region of interest" description="Disordered" evidence="1">
    <location>
        <begin position="484"/>
        <end position="527"/>
    </location>
</feature>
<name>A0A100I721_ASPNG</name>